<dbReference type="Pfam" id="PF02210">
    <property type="entry name" value="Laminin_G_2"/>
    <property type="match status" value="1"/>
</dbReference>
<evidence type="ECO:0000256" key="2">
    <source>
        <dbReference type="ARBA" id="ARBA00004479"/>
    </source>
</evidence>
<dbReference type="GO" id="GO:0005911">
    <property type="term" value="C:cell-cell junction"/>
    <property type="evidence" value="ECO:0007669"/>
    <property type="project" value="TreeGrafter"/>
</dbReference>
<name>A0AAQ4DXF2_AMBAM</name>
<dbReference type="GO" id="GO:0007156">
    <property type="term" value="P:homophilic cell adhesion via plasma membrane adhesion molecules"/>
    <property type="evidence" value="ECO:0007669"/>
    <property type="project" value="InterPro"/>
</dbReference>
<keyword evidence="8 14" id="KW-0106">Calcium</keyword>
<dbReference type="GO" id="GO:0048699">
    <property type="term" value="P:generation of neurons"/>
    <property type="evidence" value="ECO:0007669"/>
    <property type="project" value="UniProtKB-ARBA"/>
</dbReference>
<dbReference type="GO" id="GO:0005509">
    <property type="term" value="F:calcium ion binding"/>
    <property type="evidence" value="ECO:0007669"/>
    <property type="project" value="UniProtKB-UniRule"/>
</dbReference>
<dbReference type="FunFam" id="2.60.120.200:FF:000340">
    <property type="entry name" value="Si:dkey-1m11.6"/>
    <property type="match status" value="1"/>
</dbReference>
<dbReference type="FunFam" id="2.60.40.60:FF:000037">
    <property type="entry name" value="FAT atypical cadherin 1"/>
    <property type="match status" value="1"/>
</dbReference>
<dbReference type="Gene3D" id="2.60.120.200">
    <property type="match status" value="1"/>
</dbReference>
<dbReference type="Gene3D" id="2.60.40.60">
    <property type="entry name" value="Cadherins"/>
    <property type="match status" value="32"/>
</dbReference>
<feature type="domain" description="Cadherin" evidence="20">
    <location>
        <begin position="2838"/>
        <end position="2942"/>
    </location>
</feature>
<feature type="domain" description="Cadherin" evidence="20">
    <location>
        <begin position="933"/>
        <end position="1041"/>
    </location>
</feature>
<evidence type="ECO:0000256" key="6">
    <source>
        <dbReference type="ARBA" id="ARBA00022729"/>
    </source>
</evidence>
<feature type="domain" description="Cadherin" evidence="20">
    <location>
        <begin position="725"/>
        <end position="828"/>
    </location>
</feature>
<feature type="domain" description="Cadherin" evidence="20">
    <location>
        <begin position="1146"/>
        <end position="1250"/>
    </location>
</feature>
<feature type="domain" description="Cadherin" evidence="20">
    <location>
        <begin position="2309"/>
        <end position="2413"/>
    </location>
</feature>
<feature type="region of interest" description="Disordered" evidence="16">
    <location>
        <begin position="3956"/>
        <end position="4012"/>
    </location>
</feature>
<feature type="compositionally biased region" description="Polar residues" evidence="16">
    <location>
        <begin position="4048"/>
        <end position="4067"/>
    </location>
</feature>
<dbReference type="FunFam" id="2.60.40.60:FF:000039">
    <property type="entry name" value="FAT atypical cadherin 3"/>
    <property type="match status" value="1"/>
</dbReference>
<evidence type="ECO:0000256" key="14">
    <source>
        <dbReference type="PROSITE-ProRule" id="PRU00043"/>
    </source>
</evidence>
<evidence type="ECO:0000259" key="18">
    <source>
        <dbReference type="PROSITE" id="PS50025"/>
    </source>
</evidence>
<keyword evidence="3" id="KW-1003">Cell membrane</keyword>
<feature type="domain" description="Laminin G" evidence="18">
    <location>
        <begin position="3564"/>
        <end position="3761"/>
    </location>
</feature>
<evidence type="ECO:0000256" key="9">
    <source>
        <dbReference type="ARBA" id="ARBA00022889"/>
    </source>
</evidence>
<evidence type="ECO:0000256" key="8">
    <source>
        <dbReference type="ARBA" id="ARBA00022837"/>
    </source>
</evidence>
<reference evidence="21 22" key="1">
    <citation type="journal article" date="2023" name="Arcadia Sci">
        <title>De novo assembly of a long-read Amblyomma americanum tick genome.</title>
        <authorList>
            <person name="Chou S."/>
            <person name="Poskanzer K.E."/>
            <person name="Rollins M."/>
            <person name="Thuy-Boun P.S."/>
        </authorList>
    </citation>
    <scope>NUCLEOTIDE SEQUENCE [LARGE SCALE GENOMIC DNA]</scope>
    <source>
        <strain evidence="21">F_SG_1</strain>
        <tissue evidence="21">Salivary glands</tissue>
    </source>
</reference>
<dbReference type="PROSITE" id="PS50268">
    <property type="entry name" value="CADHERIN_2"/>
    <property type="match status" value="31"/>
</dbReference>
<dbReference type="PROSITE" id="PS00232">
    <property type="entry name" value="CADHERIN_1"/>
    <property type="match status" value="13"/>
</dbReference>
<feature type="domain" description="Cadherin" evidence="20">
    <location>
        <begin position="1889"/>
        <end position="1990"/>
    </location>
</feature>
<keyword evidence="12 15" id="KW-1015">Disulfide bond</keyword>
<dbReference type="FunFam" id="2.60.40.60:FF:000106">
    <property type="entry name" value="FAT atypical cadherin 4"/>
    <property type="match status" value="1"/>
</dbReference>
<comment type="subcellular location">
    <subcellularLocation>
        <location evidence="1">Cell membrane</location>
        <topology evidence="1">Single-pass membrane protein</topology>
    </subcellularLocation>
    <subcellularLocation>
        <location evidence="2">Membrane</location>
        <topology evidence="2">Single-pass type I membrane protein</topology>
    </subcellularLocation>
</comment>
<dbReference type="InterPro" id="IPR000742">
    <property type="entry name" value="EGF"/>
</dbReference>
<evidence type="ECO:0000256" key="15">
    <source>
        <dbReference type="PROSITE-ProRule" id="PRU00076"/>
    </source>
</evidence>
<dbReference type="FunFam" id="2.60.40.60:FF:000116">
    <property type="entry name" value="Dachsous cadherin-related 2"/>
    <property type="match status" value="2"/>
</dbReference>
<sequence length="4284" mass="464253">MPVPTDSARTTASGETPFLHLETTGRLDRESRDSYTLNVSARDGGTPPRLGHLQVNVTVLDVNDNPPMFDHSDYFVSINESLPAGASVLQVRATDADAGVNAQLSYFLDPAVQADFAIDADTGVLRTASAGPPRCKRSRPDSPRSCVFTVFAHDHGSPRQDGRAYVTVSLVDANDHEPVIRFRVFTAPDSYATVDENAQNGSVVAAVSVIDHDEGPNGETVVEIKGGNELGHFMLDPTPSFHIVRVNGVLDREKVSRYNLTVTATDQGSPPRSSTAFLLILVNDVNDHEPVFEQSEYSSQLSELAPVGSFVAAVTATDRDTGINARLSYAISSGNEKLWFRIDPATGLVTTARPIDREQQDLLELKISAKDGGPNPRWAHAILRVQLLDENDQAPAFALSSFKASMPENAEPGSLVTVLSAADGDLGSNGSVAYSLAPEVELMYPGMFHLDEVHGRLIAKQSLDRERQDAYSVAVVARDQGNPPQSSTATVELSVLDVDDHRPQFYPTQYFVELADGAPPGSFVSTVTATDQDDGNNARVAYSILAGAQGKFCIDATSGTLETTQELRLEHQARYEIQACLSSTQVAARHPNSHDSDGQDTALVVVFVREAGRPAPLRFRAPAEGYSFAIDEDGVQPSLGRELGRLSLERSDQVDRARFSIVDGDPLGWFRLDPLTGVLSTAAPLDRERSERLTLGVVANTLSFFARTSVTVTLRDVNDNAPRFSQPLVRLGVPESWPPGLELYVPDASDADDGVNAELEYALASGPAVLFSVEHSSGMLRLLQPVRLQAAKEFALELTVSDRGQPRLTSRQKLLVTVLDVNDHTPTFERPSYETSLLELTSVNERFFSLRAWDADQGENGRVSYDIREGNDEGRFGVFPDGTVYVKKALDREWRDLYALTVVARDHGEPPRSSAVSLLVHVLDENDNAPAFDNATFVFSLAENEPPDTHVGKLTAEDGDRGRNAELSFSLASNENDFVVDPRTGFVRSLRYFDREKLVSLTGHDSVTMDAVVLDSGITRLRGEAKVVVRITDVNDNAPVFSRPIYRASVSEAAAPGTAVARVSATDADEGPNGDVLYAIAAGHEAFAVDEASGQLSLAGRLDREAVGTYALLVIARDTGAELRHTATATVVVQVLDENDNAPEFAPGALRADVPETTPIGYELHRFSATDRDLGLNGEVSFSIASGNVKEAFKVDSVTGALFLDRPLDFEQQSVYQLNVTASDGGSPRQAVSVGFTVRVLDVNDNPPQFANVAIVRQIEEGLPLHTPVVTVTAVDRDAGANGKLTYAITSQEPPGMHFGVRQDSGVVFTAAEIDREFSDTFRLTLTATDQGNPSLSSHKTVTIIVEDVNDNAPTFVSVDAGILPEDSEKGYVIMKLEAVDADANANGQVTYELVEGDRSLFSVDRATGELSLLRAVTRPAVSYSLAVQASDQAVPSQRKSSRVHLTVLGANKRSQPLPAFSAPHYSATVPENQPAGTSVLAARAQGTPQGRVQYFLTSVRAAASGALAGRRFAVHRDSGLVTTAAPLDREAGSDVFQLELLAIDASAKVPRTAKASVTVTVLDRNDSPPRFQNGPYLLSLSEDTPVGTTVAVLEAQDPDLEGSVRFSIVVGRQQDSEGGGRFEVDPLSGALVLAEPLDRELQAQHQFHVSATDGIQSQEALVTIEVLDTNDNLPLFGEAAYSFDLWEDTQRGAQVGAVSATDTDMGLNRQVSYSVLSDWANDVFSLNPQTGVFTLTSHLDYEQHQHYVLVVQAQDSGTPSLSSTATVYMNVMDLNDNAPLFDPMSYSDEVFENVTVGSSLLRVSATDLDSGDNGRIVYSIVEGDPDGHLAIEANGTIITRMPLDREKKSLYSLVVRATDQAIEVHRRLSSSVQVTIVLKDVNDMVPEFVTPNVTSVQENAPANSIVMAVKAVDSDEGRNSYVEYSLSPEHSFTLGPVDGLLRVKGPLDREQRASYELLVTARDRGHPMRSASQRLRVILLDENDNSPVFDPRQYSAAVSENASLGTSVLQVSATDQDEGASGQVRYSIIAGDPNHDFEVGQDTGVLRVRRALDYERRTRYLLTLQAEDCAGAEGTELRFDTATVTVAVTDVNDNAPAFVDSPYELHVVENAATPMVLLTLNAHDADQLPSGPLYYRLEESTQGLFRVNSSSGDLSLVQSLDREVKDRYQLTVLAVDSGSPRQTGTGTINVLVSDVNDNAPRFERSRYTVSLPENQPVNTPLATITATDADTGRNAQIRYSLRGENSSQFRVDPDSGLLTAQVPMDHEECERYVLLLVAEDSGLTRRHTATTEVIILVTDENDNRPVFSKTNMTVVIPDNSDTGHFILGAQAQDMDTGANGRLIFHLSGPDAEKFQINQETGIVRLAKKLPAGQKKDIIYIFHIHATDQGKVPLSSSASVRAFVASSNLFPKFQPGTTSRLTLSEGGTGSKEQVLTTILATSPKTGPAARISYYIAGGNSGGAFALNPTTGDLRVVRGEVLDLETMPKMQLWLAAGDSDDPMLSSAIRIDIDLTDVNDNVPEFEQDLYNTSVREEQLPGQLIAKLYARDADSDKNGRVRYKLRPMTSKESAASLPFELHANTGELRTTARLDREQISSYQFLVEASDHGSPSLTGTATVIVTVTDKNDNPPRFTRLFSVNVTENAPIGSFVIQVTSSDRDAAQNANATYSFTENPGERFAIDPYSGNVTVAGLLDRELHEEYLLKVAAVDGSWKAETPLTISLHDMNDNAPRFVQPVYRFRLAELQQAGAFIGRVTAMDADKSGPNSAVTYALRHPSDFFRLDPTTGWLTVAKPVPRYQGQKFVVKVTATDQGVPPKTADTLVSVVITAENQFNPVFSALSYQIIIPENEPVSSELLTVSATDADTGLNGLVRYSIQSGNINDSFTMEPQSGAMAIHRVLDYESTPEFRLNISACDCAFHAKCAWATLTVIVTDVNDCAPEFNATVFDAYVPENEPTGTIVTQLIATDADSGRNKLIQYALVGSSDFAIDSHTGLVTTKATFDYEQASEYVLEVVASNPGSLQYSSCQLRVHITGKNEFYPRFVQPVFQFAVSESTAVGTAVGRVLATDEDSGPDGHVYFLFVGSSNDRGFRIQPSTGIITVARILDREAQARVVLSVMAKNAGSIRGNDTDEAQVVVSIQDGNDPPVFLQALYEARISEAAPVGSSVLTVSAVDRDVRPNNHQFFYSIVDGDPNKVFSVDAQTGLVQTSMPLDRETVPVYSLTVAAIDHGSPPQTGTTVVRVTLDDVNDNGPELEPADLLGYVLEDEPPYTSVVTLSARDPDLAPNGAPFTYTLVGGARKSLFELDRDTGLLRTTQRLDREATPSIQLLVEVQDSGNPPIRARHTLTVMLVDKNDSPSAPRLVTVMVWVYQNLFPGGKIADVRPLDPDATGEYQCRLQGRDTIFSIVSHCDLHASRLLSPSNYSLTVRGNDGYHQDVTSTVNVQFKAFDNATVENSISLNIVNQSAHDFLSSTYDRFLGLLGHILEVSADDFVGCMHSVAVDGHPLALDAPLRAQYTTVACGRRGDPCAGGCKGGTQCHDLWFTSRCTCSGGRLLAHDCNEALEPYSLGSGSYLELVPQEKHRRAALLLQHSRRGARSTANSKTMAFRIRTRADSGLLLQVATERDYTRLQLVDGHLEYTSQTKQQEPVRWRHPRRISDGSWQDITLSRKLEPSGTITLAVGEAEHQIPADNTLHDFLDPFLSSFTIGGHWDLNSVAQENSAGSFQGCIQQIAVNGELQSLNASHNYFHLVVRGTVGRSCNQEALGLDVAADPLGVGIILVIAFFVVLILVILVSLLVFRRCKLKRPKAATSSTQAKSNGCSVINQLTDTTRAPTHQEPNYTEPAMPSAPEDHPRSTPSAPELVLPKRTREREGSADLQQVRAPQRPDIIEREVLHASSPLAAPRCPEQPAYSSAEPEHYDLENASSIAPSDIDVVYHYRVFRDGSQLRKLHKGVHKHPGTHRHSPASPKARHSPRQQLLLRPAARDSPSALKMHSTPLARLSPSSELSRQTPRILTLQDISGKPLQTALLASAHPGGGSKPFKDPLTNSERSLNSPVSQLSRSTGSLPSAKLKQACAPAAESHCSQPLAGLGLTAEEIECLNARPRNSSLVSTLDAVSSSGSEGTKDKLSQLLEDRPTTTTLLDAAAVHDSSSDESGNDSFTCSEFEYDNGYDKAHHRDFGPGNMIFSKLAEEDNENDEDPSKTYDGFDSFRGSLSTLVASDDDLSHLSYKPPSGAVLGWDCLLNWGPNFENLVGVFTDIADLPDTVSPLTPGHPKPNEEYV</sequence>
<feature type="region of interest" description="Disordered" evidence="16">
    <location>
        <begin position="4032"/>
        <end position="4067"/>
    </location>
</feature>
<evidence type="ECO:0000313" key="21">
    <source>
        <dbReference type="EMBL" id="KAK8767142.1"/>
    </source>
</evidence>
<dbReference type="FunFam" id="2.60.40.60:FF:000033">
    <property type="entry name" value="FAT atypical cadherin 1"/>
    <property type="match status" value="1"/>
</dbReference>
<evidence type="ECO:0000259" key="20">
    <source>
        <dbReference type="PROSITE" id="PS50268"/>
    </source>
</evidence>
<dbReference type="SUPFAM" id="SSF49313">
    <property type="entry name" value="Cadherin-like"/>
    <property type="match status" value="32"/>
</dbReference>
<feature type="domain" description="Cadherin" evidence="20">
    <location>
        <begin position="21"/>
        <end position="69"/>
    </location>
</feature>
<keyword evidence="13" id="KW-0325">Glycoprotein</keyword>
<evidence type="ECO:0000313" key="22">
    <source>
        <dbReference type="Proteomes" id="UP001321473"/>
    </source>
</evidence>
<dbReference type="SMART" id="SM00282">
    <property type="entry name" value="LamG"/>
    <property type="match status" value="1"/>
</dbReference>
<keyword evidence="9" id="KW-0130">Cell adhesion</keyword>
<feature type="domain" description="Cadherin" evidence="20">
    <location>
        <begin position="186"/>
        <end position="292"/>
    </location>
</feature>
<dbReference type="InterPro" id="IPR050971">
    <property type="entry name" value="Cadherin-domain_protein"/>
</dbReference>
<feature type="compositionally biased region" description="Basic residues" evidence="16">
    <location>
        <begin position="3956"/>
        <end position="3976"/>
    </location>
</feature>
<evidence type="ECO:0000256" key="1">
    <source>
        <dbReference type="ARBA" id="ARBA00004162"/>
    </source>
</evidence>
<evidence type="ECO:0000256" key="17">
    <source>
        <dbReference type="SAM" id="Phobius"/>
    </source>
</evidence>
<evidence type="ECO:0000256" key="10">
    <source>
        <dbReference type="ARBA" id="ARBA00022989"/>
    </source>
</evidence>
<dbReference type="GO" id="GO:0035332">
    <property type="term" value="P:positive regulation of hippo signaling"/>
    <property type="evidence" value="ECO:0007669"/>
    <property type="project" value="UniProtKB-ARBA"/>
</dbReference>
<accession>A0AAQ4DXF2</accession>
<feature type="domain" description="Cadherin" evidence="20">
    <location>
        <begin position="2100"/>
        <end position="2203"/>
    </location>
</feature>
<dbReference type="FunFam" id="2.60.40.60:FF:000081">
    <property type="entry name" value="protocadherin Fat 4"/>
    <property type="match status" value="1"/>
</dbReference>
<evidence type="ECO:0000256" key="13">
    <source>
        <dbReference type="ARBA" id="ARBA00023180"/>
    </source>
</evidence>
<dbReference type="PANTHER" id="PTHR24025">
    <property type="entry name" value="DESMOGLEIN FAMILY MEMBER"/>
    <property type="match status" value="1"/>
</dbReference>
<comment type="caution">
    <text evidence="15">Lacks conserved residue(s) required for the propagation of feature annotation.</text>
</comment>
<dbReference type="FunFam" id="2.60.40.60:FF:000134">
    <property type="entry name" value="protocadherin Fat 4"/>
    <property type="match status" value="1"/>
</dbReference>
<evidence type="ECO:0000256" key="16">
    <source>
        <dbReference type="SAM" id="MobiDB-lite"/>
    </source>
</evidence>
<feature type="domain" description="Cadherin" evidence="20">
    <location>
        <begin position="2524"/>
        <end position="2633"/>
    </location>
</feature>
<dbReference type="FunFam" id="2.60.40.60:FF:000118">
    <property type="entry name" value="protocadherin Fat 4"/>
    <property type="match status" value="1"/>
</dbReference>
<keyword evidence="7" id="KW-0677">Repeat</keyword>
<feature type="domain" description="Cadherin" evidence="20">
    <location>
        <begin position="398"/>
        <end position="505"/>
    </location>
</feature>
<feature type="transmembrane region" description="Helical" evidence="17">
    <location>
        <begin position="3775"/>
        <end position="3800"/>
    </location>
</feature>
<protein>
    <submittedName>
        <fullName evidence="21">Uncharacterized protein</fullName>
    </submittedName>
</protein>
<feature type="compositionally biased region" description="Polar residues" evidence="16">
    <location>
        <begin position="3832"/>
        <end position="3841"/>
    </location>
</feature>
<comment type="caution">
    <text evidence="21">The sequence shown here is derived from an EMBL/GenBank/DDBJ whole genome shotgun (WGS) entry which is preliminary data.</text>
</comment>
<evidence type="ECO:0000256" key="7">
    <source>
        <dbReference type="ARBA" id="ARBA00022737"/>
    </source>
</evidence>
<proteinExistence type="predicted"/>
<evidence type="ECO:0000256" key="12">
    <source>
        <dbReference type="ARBA" id="ARBA00023157"/>
    </source>
</evidence>
<feature type="domain" description="Cadherin" evidence="20">
    <location>
        <begin position="3044"/>
        <end position="3149"/>
    </location>
</feature>
<feature type="domain" description="Cadherin" evidence="20">
    <location>
        <begin position="1783"/>
        <end position="1889"/>
    </location>
</feature>
<dbReference type="CDD" id="cd11304">
    <property type="entry name" value="Cadherin_repeat"/>
    <property type="match status" value="32"/>
</dbReference>
<dbReference type="Proteomes" id="UP001321473">
    <property type="component" value="Unassembled WGS sequence"/>
</dbReference>
<feature type="disulfide bond" evidence="15">
    <location>
        <begin position="3529"/>
        <end position="3539"/>
    </location>
</feature>
<keyword evidence="6" id="KW-0732">Signal</keyword>
<gene>
    <name evidence="21" type="ORF">V5799_006076</name>
</gene>
<keyword evidence="22" id="KW-1185">Reference proteome</keyword>
<keyword evidence="5 17" id="KW-0812">Transmembrane</keyword>
<feature type="domain" description="Cadherin" evidence="20">
    <location>
        <begin position="829"/>
        <end position="932"/>
    </location>
</feature>
<feature type="domain" description="Cadherin" evidence="20">
    <location>
        <begin position="2734"/>
        <end position="2837"/>
    </location>
</feature>
<dbReference type="FunFam" id="2.60.40.60:FF:000020">
    <property type="entry name" value="Dachsous cadherin-related 1b"/>
    <property type="match status" value="10"/>
</dbReference>
<feature type="domain" description="Cadherin" evidence="20">
    <location>
        <begin position="1573"/>
        <end position="1677"/>
    </location>
</feature>
<feature type="domain" description="Cadherin" evidence="20">
    <location>
        <begin position="3256"/>
        <end position="3363"/>
    </location>
</feature>
<dbReference type="SMART" id="SM00112">
    <property type="entry name" value="CA"/>
    <property type="match status" value="32"/>
</dbReference>
<feature type="domain" description="Cadherin" evidence="20">
    <location>
        <begin position="1364"/>
        <end position="1461"/>
    </location>
</feature>
<dbReference type="InterPro" id="IPR015919">
    <property type="entry name" value="Cadherin-like_sf"/>
</dbReference>
<feature type="domain" description="Cadherin" evidence="20">
    <location>
        <begin position="2204"/>
        <end position="2308"/>
    </location>
</feature>
<dbReference type="InterPro" id="IPR020894">
    <property type="entry name" value="Cadherin_CS"/>
</dbReference>
<dbReference type="Pfam" id="PF00028">
    <property type="entry name" value="Cadherin"/>
    <property type="match status" value="32"/>
</dbReference>
<evidence type="ECO:0000256" key="3">
    <source>
        <dbReference type="ARBA" id="ARBA00022475"/>
    </source>
</evidence>
<feature type="domain" description="Cadherin" evidence="20">
    <location>
        <begin position="1678"/>
        <end position="1782"/>
    </location>
</feature>
<feature type="domain" description="Cadherin" evidence="20">
    <location>
        <begin position="1462"/>
        <end position="1572"/>
    </location>
</feature>
<dbReference type="InterPro" id="IPR013320">
    <property type="entry name" value="ConA-like_dom_sf"/>
</dbReference>
<feature type="domain" description="Cadherin" evidence="20">
    <location>
        <begin position="293"/>
        <end position="397"/>
    </location>
</feature>
<evidence type="ECO:0000259" key="19">
    <source>
        <dbReference type="PROSITE" id="PS50026"/>
    </source>
</evidence>
<dbReference type="InterPro" id="IPR001791">
    <property type="entry name" value="Laminin_G"/>
</dbReference>
<dbReference type="InterPro" id="IPR002126">
    <property type="entry name" value="Cadherin-like_dom"/>
</dbReference>
<dbReference type="GO" id="GO:0042067">
    <property type="term" value="P:establishment of ommatidial planar polarity"/>
    <property type="evidence" value="ECO:0007669"/>
    <property type="project" value="UniProtKB-ARBA"/>
</dbReference>
<feature type="domain" description="EGF-like" evidence="19">
    <location>
        <begin position="3525"/>
        <end position="3561"/>
    </location>
</feature>
<dbReference type="PRINTS" id="PR00205">
    <property type="entry name" value="CADHERIN"/>
</dbReference>
<feature type="domain" description="Cadherin" evidence="20">
    <location>
        <begin position="2943"/>
        <end position="3043"/>
    </location>
</feature>
<evidence type="ECO:0000256" key="5">
    <source>
        <dbReference type="ARBA" id="ARBA00022692"/>
    </source>
</evidence>
<dbReference type="FunFam" id="2.60.40.60:FF:000101">
    <property type="entry name" value="FAT atypical cadherin 4"/>
    <property type="match status" value="1"/>
</dbReference>
<evidence type="ECO:0000256" key="4">
    <source>
        <dbReference type="ARBA" id="ARBA00022536"/>
    </source>
</evidence>
<feature type="domain" description="Cadherin" evidence="20">
    <location>
        <begin position="3150"/>
        <end position="3255"/>
    </location>
</feature>
<feature type="region of interest" description="Disordered" evidence="16">
    <location>
        <begin position="3832"/>
        <end position="3882"/>
    </location>
</feature>
<dbReference type="PROSITE" id="PS50025">
    <property type="entry name" value="LAM_G_DOMAIN"/>
    <property type="match status" value="1"/>
</dbReference>
<organism evidence="21 22">
    <name type="scientific">Amblyomma americanum</name>
    <name type="common">Lone star tick</name>
    <dbReference type="NCBI Taxonomy" id="6943"/>
    <lineage>
        <taxon>Eukaryota</taxon>
        <taxon>Metazoa</taxon>
        <taxon>Ecdysozoa</taxon>
        <taxon>Arthropoda</taxon>
        <taxon>Chelicerata</taxon>
        <taxon>Arachnida</taxon>
        <taxon>Acari</taxon>
        <taxon>Parasitiformes</taxon>
        <taxon>Ixodida</taxon>
        <taxon>Ixodoidea</taxon>
        <taxon>Ixodidae</taxon>
        <taxon>Amblyomminae</taxon>
        <taxon>Amblyomma</taxon>
    </lineage>
</organism>
<feature type="domain" description="Cadherin" evidence="20">
    <location>
        <begin position="506"/>
        <end position="724"/>
    </location>
</feature>
<dbReference type="PROSITE" id="PS50026">
    <property type="entry name" value="EGF_3"/>
    <property type="match status" value="1"/>
</dbReference>
<dbReference type="GO" id="GO:0090251">
    <property type="term" value="P:protein localization involved in establishment of planar polarity"/>
    <property type="evidence" value="ECO:0007669"/>
    <property type="project" value="UniProtKB-ARBA"/>
</dbReference>
<dbReference type="FunFam" id="2.60.40.60:FF:000080">
    <property type="entry name" value="FAT atypical cadherin 1"/>
    <property type="match status" value="1"/>
</dbReference>
<dbReference type="FunFam" id="2.60.40.60:FF:000024">
    <property type="entry name" value="FAT atypical cadherin 3"/>
    <property type="match status" value="1"/>
</dbReference>
<dbReference type="GO" id="GO:0016327">
    <property type="term" value="C:apicolateral plasma membrane"/>
    <property type="evidence" value="ECO:0007669"/>
    <property type="project" value="UniProtKB-ARBA"/>
</dbReference>
<feature type="domain" description="Cadherin" evidence="20">
    <location>
        <begin position="1042"/>
        <end position="1145"/>
    </location>
</feature>
<dbReference type="CDD" id="cd00110">
    <property type="entry name" value="LamG"/>
    <property type="match status" value="1"/>
</dbReference>
<keyword evidence="11 17" id="KW-0472">Membrane</keyword>
<feature type="domain" description="Cadherin" evidence="20">
    <location>
        <begin position="70"/>
        <end position="180"/>
    </location>
</feature>
<dbReference type="EMBL" id="JARKHS020025704">
    <property type="protein sequence ID" value="KAK8767142.1"/>
    <property type="molecule type" value="Genomic_DNA"/>
</dbReference>
<dbReference type="FunFam" id="2.60.40.60:FF:000104">
    <property type="entry name" value="cadherin-23 isoform X1"/>
    <property type="match status" value="2"/>
</dbReference>
<feature type="domain" description="Cadherin" evidence="20">
    <location>
        <begin position="1991"/>
        <end position="2099"/>
    </location>
</feature>
<dbReference type="PANTHER" id="PTHR24025:SF31">
    <property type="entry name" value="NEURAL-CADHERIN"/>
    <property type="match status" value="1"/>
</dbReference>
<dbReference type="GO" id="GO:0048589">
    <property type="term" value="P:developmental growth"/>
    <property type="evidence" value="ECO:0007669"/>
    <property type="project" value="UniProtKB-ARBA"/>
</dbReference>
<feature type="domain" description="Cadherin" evidence="20">
    <location>
        <begin position="2415"/>
        <end position="2523"/>
    </location>
</feature>
<evidence type="ECO:0000256" key="11">
    <source>
        <dbReference type="ARBA" id="ARBA00023136"/>
    </source>
</evidence>
<keyword evidence="10 17" id="KW-1133">Transmembrane helix</keyword>
<feature type="domain" description="Cadherin" evidence="20">
    <location>
        <begin position="1258"/>
        <end position="1356"/>
    </location>
</feature>
<keyword evidence="4 15" id="KW-0245">EGF-like domain</keyword>
<dbReference type="FunFam" id="2.60.40.60:FF:000035">
    <property type="entry name" value="Protocadherin Fat 3"/>
    <property type="match status" value="1"/>
</dbReference>
<feature type="domain" description="Cadherin" evidence="20">
    <location>
        <begin position="2633"/>
        <end position="2733"/>
    </location>
</feature>
<dbReference type="SUPFAM" id="SSF49899">
    <property type="entry name" value="Concanavalin A-like lectins/glucanases"/>
    <property type="match status" value="1"/>
</dbReference>